<protein>
    <submittedName>
        <fullName evidence="2 3">Uncharacterized protein</fullName>
    </submittedName>
</protein>
<evidence type="ECO:0000313" key="3">
    <source>
        <dbReference type="EnsemblMetazoa" id="HelroP180364"/>
    </source>
</evidence>
<organism evidence="3 4">
    <name type="scientific">Helobdella robusta</name>
    <name type="common">Californian leech</name>
    <dbReference type="NCBI Taxonomy" id="6412"/>
    <lineage>
        <taxon>Eukaryota</taxon>
        <taxon>Metazoa</taxon>
        <taxon>Spiralia</taxon>
        <taxon>Lophotrochozoa</taxon>
        <taxon>Annelida</taxon>
        <taxon>Clitellata</taxon>
        <taxon>Hirudinea</taxon>
        <taxon>Rhynchobdellida</taxon>
        <taxon>Glossiphoniidae</taxon>
        <taxon>Helobdella</taxon>
    </lineage>
</organism>
<feature type="compositionally biased region" description="Polar residues" evidence="1">
    <location>
        <begin position="41"/>
        <end position="72"/>
    </location>
</feature>
<dbReference type="CTD" id="20207691"/>
<dbReference type="KEGG" id="hro:HELRODRAFT_180364"/>
<keyword evidence="4" id="KW-1185">Reference proteome</keyword>
<dbReference type="InterPro" id="IPR006607">
    <property type="entry name" value="DM15"/>
</dbReference>
<dbReference type="AlphaFoldDB" id="T1FFU2"/>
<evidence type="ECO:0000313" key="4">
    <source>
        <dbReference type="Proteomes" id="UP000015101"/>
    </source>
</evidence>
<dbReference type="EMBL" id="KB097579">
    <property type="protein sequence ID" value="ESN93955.1"/>
    <property type="molecule type" value="Genomic_DNA"/>
</dbReference>
<reference evidence="2 4" key="2">
    <citation type="journal article" date="2013" name="Nature">
        <title>Insights into bilaterian evolution from three spiralian genomes.</title>
        <authorList>
            <person name="Simakov O."/>
            <person name="Marletaz F."/>
            <person name="Cho S.J."/>
            <person name="Edsinger-Gonzales E."/>
            <person name="Havlak P."/>
            <person name="Hellsten U."/>
            <person name="Kuo D.H."/>
            <person name="Larsson T."/>
            <person name="Lv J."/>
            <person name="Arendt D."/>
            <person name="Savage R."/>
            <person name="Osoegawa K."/>
            <person name="de Jong P."/>
            <person name="Grimwood J."/>
            <person name="Chapman J.A."/>
            <person name="Shapiro H."/>
            <person name="Aerts A."/>
            <person name="Otillar R.P."/>
            <person name="Terry A.Y."/>
            <person name="Boore J.L."/>
            <person name="Grigoriev I.V."/>
            <person name="Lindberg D.R."/>
            <person name="Seaver E.C."/>
            <person name="Weisblat D.A."/>
            <person name="Putnam N.H."/>
            <person name="Rokhsar D.S."/>
        </authorList>
    </citation>
    <scope>NUCLEOTIDE SEQUENCE</scope>
</reference>
<name>T1FFU2_HELRO</name>
<dbReference type="InParanoid" id="T1FFU2"/>
<dbReference type="GO" id="GO:0000339">
    <property type="term" value="F:RNA cap binding"/>
    <property type="evidence" value="ECO:0007669"/>
    <property type="project" value="InterPro"/>
</dbReference>
<evidence type="ECO:0000256" key="1">
    <source>
        <dbReference type="SAM" id="MobiDB-lite"/>
    </source>
</evidence>
<reference evidence="4" key="1">
    <citation type="submission" date="2012-12" db="EMBL/GenBank/DDBJ databases">
        <authorList>
            <person name="Hellsten U."/>
            <person name="Grimwood J."/>
            <person name="Chapman J.A."/>
            <person name="Shapiro H."/>
            <person name="Aerts A."/>
            <person name="Otillar R.P."/>
            <person name="Terry A.Y."/>
            <person name="Boore J.L."/>
            <person name="Simakov O."/>
            <person name="Marletaz F."/>
            <person name="Cho S.-J."/>
            <person name="Edsinger-Gonzales E."/>
            <person name="Havlak P."/>
            <person name="Kuo D.-H."/>
            <person name="Larsson T."/>
            <person name="Lv J."/>
            <person name="Arendt D."/>
            <person name="Savage R."/>
            <person name="Osoegawa K."/>
            <person name="de Jong P."/>
            <person name="Lindberg D.R."/>
            <person name="Seaver E.C."/>
            <person name="Weisblat D.A."/>
            <person name="Putnam N.H."/>
            <person name="Grigoriev I.V."/>
            <person name="Rokhsar D.S."/>
        </authorList>
    </citation>
    <scope>NUCLEOTIDE SEQUENCE</scope>
</reference>
<evidence type="ECO:0000313" key="2">
    <source>
        <dbReference type="EMBL" id="ESN93955.1"/>
    </source>
</evidence>
<dbReference type="HOGENOM" id="CLU_877940_0_0_1"/>
<accession>T1FFU2</accession>
<dbReference type="eggNOG" id="KOG2590">
    <property type="taxonomic scope" value="Eukaryota"/>
</dbReference>
<dbReference type="GO" id="GO:0048255">
    <property type="term" value="P:mRNA stabilization"/>
    <property type="evidence" value="ECO:0007669"/>
    <property type="project" value="InterPro"/>
</dbReference>
<dbReference type="SMART" id="SM00684">
    <property type="entry name" value="DM15"/>
    <property type="match status" value="1"/>
</dbReference>
<dbReference type="Pfam" id="PF21071">
    <property type="entry name" value="LARP1_HEAT"/>
    <property type="match status" value="1"/>
</dbReference>
<dbReference type="RefSeq" id="XP_009027927.1">
    <property type="nucleotide sequence ID" value="XM_009029679.1"/>
</dbReference>
<dbReference type="GeneID" id="20207691"/>
<dbReference type="STRING" id="6412.T1FFU2"/>
<dbReference type="GO" id="GO:0003723">
    <property type="term" value="F:RNA binding"/>
    <property type="evidence" value="ECO:0000318"/>
    <property type="project" value="GO_Central"/>
</dbReference>
<dbReference type="EMBL" id="AMQM01007176">
    <property type="status" value="NOT_ANNOTATED_CDS"/>
    <property type="molecule type" value="Genomic_DNA"/>
</dbReference>
<reference evidence="3" key="3">
    <citation type="submission" date="2015-06" db="UniProtKB">
        <authorList>
            <consortium name="EnsemblMetazoa"/>
        </authorList>
    </citation>
    <scope>IDENTIFICATION</scope>
</reference>
<proteinExistence type="predicted"/>
<dbReference type="Proteomes" id="UP000015101">
    <property type="component" value="Unassembled WGS sequence"/>
</dbReference>
<feature type="compositionally biased region" description="Basic and acidic residues" evidence="1">
    <location>
        <begin position="1"/>
        <end position="10"/>
    </location>
</feature>
<gene>
    <name evidence="3" type="primary">20207691</name>
    <name evidence="2" type="ORF">HELRODRAFT_180364</name>
</gene>
<feature type="compositionally biased region" description="Low complexity" evidence="1">
    <location>
        <begin position="11"/>
        <end position="21"/>
    </location>
</feature>
<sequence length="317" mass="36668">MRCEKNKETQRPQQKQHQQQKQLKKSSNAKNFPESLKTPAKPTTSKQISIGFPSTHSSLASSTTNEIAQSLPTEIPILPVPGNPPRTPKRVNNDDPRFYPVVKEAVKADLQTPRKKKTRHCENPPVEDNVGWIVDYKLKDKKSHTISETLSVVCVTLEHPSHELLKDNNFIWHKYNSYRAKCLKDRRKMYEEFRQLAIEDANEWFRYGMECLFRFYSYGLGKDFYLTCLSTSKRRLSAIIKMASYMAWRSPGLSSNIQGSMCWSMAESDRTQKDQIYQGIEVVRNITNNIRCEAVPMSDHTVPEFLFFDMDFNGDIG</sequence>
<dbReference type="OrthoDB" id="340227at2759"/>
<dbReference type="EnsemblMetazoa" id="HelroT180364">
    <property type="protein sequence ID" value="HelroP180364"/>
    <property type="gene ID" value="HelroG180364"/>
</dbReference>
<feature type="region of interest" description="Disordered" evidence="1">
    <location>
        <begin position="1"/>
        <end position="96"/>
    </location>
</feature>